<feature type="compositionally biased region" description="Polar residues" evidence="4">
    <location>
        <begin position="166"/>
        <end position="176"/>
    </location>
</feature>
<evidence type="ECO:0000256" key="1">
    <source>
        <dbReference type="ARBA" id="ARBA00023125"/>
    </source>
</evidence>
<feature type="compositionally biased region" description="Low complexity" evidence="4">
    <location>
        <begin position="638"/>
        <end position="656"/>
    </location>
</feature>
<comment type="caution">
    <text evidence="6">The sequence shown here is derived from an EMBL/GenBank/DDBJ whole genome shotgun (WGS) entry which is preliminary data.</text>
</comment>
<name>A0AAV5GNV8_9BASI</name>
<feature type="domain" description="HMG box" evidence="5">
    <location>
        <begin position="367"/>
        <end position="437"/>
    </location>
</feature>
<dbReference type="SUPFAM" id="SSF47095">
    <property type="entry name" value="HMG-box"/>
    <property type="match status" value="1"/>
</dbReference>
<feature type="compositionally biased region" description="Pro residues" evidence="4">
    <location>
        <begin position="199"/>
        <end position="209"/>
    </location>
</feature>
<dbReference type="Gene3D" id="1.10.30.10">
    <property type="entry name" value="High mobility group box domain"/>
    <property type="match status" value="1"/>
</dbReference>
<feature type="compositionally biased region" description="Pro residues" evidence="4">
    <location>
        <begin position="237"/>
        <end position="247"/>
    </location>
</feature>
<dbReference type="GO" id="GO:0000978">
    <property type="term" value="F:RNA polymerase II cis-regulatory region sequence-specific DNA binding"/>
    <property type="evidence" value="ECO:0007669"/>
    <property type="project" value="TreeGrafter"/>
</dbReference>
<dbReference type="AlphaFoldDB" id="A0AAV5GNV8"/>
<accession>A0AAV5GNV8</accession>
<gene>
    <name evidence="6" type="ORF">Rhopal_004883-T1</name>
</gene>
<dbReference type="GO" id="GO:0000981">
    <property type="term" value="F:DNA-binding transcription factor activity, RNA polymerase II-specific"/>
    <property type="evidence" value="ECO:0007669"/>
    <property type="project" value="TreeGrafter"/>
</dbReference>
<feature type="region of interest" description="Disordered" evidence="4">
    <location>
        <begin position="336"/>
        <end position="365"/>
    </location>
</feature>
<feature type="compositionally biased region" description="Pro residues" evidence="4">
    <location>
        <begin position="257"/>
        <end position="267"/>
    </location>
</feature>
<dbReference type="Pfam" id="PF00505">
    <property type="entry name" value="HMG_box"/>
    <property type="match status" value="1"/>
</dbReference>
<dbReference type="Proteomes" id="UP001342314">
    <property type="component" value="Unassembled WGS sequence"/>
</dbReference>
<evidence type="ECO:0000256" key="2">
    <source>
        <dbReference type="ARBA" id="ARBA00023242"/>
    </source>
</evidence>
<proteinExistence type="predicted"/>
<dbReference type="GO" id="GO:0005634">
    <property type="term" value="C:nucleus"/>
    <property type="evidence" value="ECO:0007669"/>
    <property type="project" value="UniProtKB-UniRule"/>
</dbReference>
<feature type="compositionally biased region" description="Low complexity" evidence="4">
    <location>
        <begin position="663"/>
        <end position="679"/>
    </location>
</feature>
<keyword evidence="1 3" id="KW-0238">DNA-binding</keyword>
<dbReference type="InterPro" id="IPR036910">
    <property type="entry name" value="HMG_box_dom_sf"/>
</dbReference>
<feature type="DNA-binding region" description="HMG box" evidence="3">
    <location>
        <begin position="367"/>
        <end position="437"/>
    </location>
</feature>
<feature type="compositionally biased region" description="Basic and acidic residues" evidence="4">
    <location>
        <begin position="710"/>
        <end position="723"/>
    </location>
</feature>
<sequence length="1002" mass="105384">MSSANYPPSPPASTSLPEHWQFVPPPTDGPNTRARQAQGLRPYSGTAAPLPDAVVARGPSDRSGTGGLEGWNAWNAAADEQQYWYAAGPPNGSTATYFAIDPALDFDPATLPSLPFSHVDSPRLPDPPAEFYDSNREERRLFSSATIVDHGSPPASPEPSVLVDSAGSTIESQLQAPTVGVSREEWLRLGGFSDDPGLPSLPPPPPPRSAPVQLPSTPTKRRADDLREPFNAAPHAPVHPLPPPVASAPPAMQYPLPAAPPLPPPVPSVLGPVKLEEDDSPLATAGQAAARSKRRRAPSPLNPTRLRPSPYPTSSSSAISSPRILTPVSHALAHYADHPVPEHPPPQADPDAPKKKKHGRKFSVGHVPRPRNAFILFRSHAVTSGLIPRSVGINDHKNISKVVGSVWRGLSAPERRKWDELAEEEKRLHKERYPDYVFRPKQKGQRAAVGEGKKAKAKAARLVAERDCEGALAGSIEVGTGTSGEGEGDGDDEGDDYDPDDAFDEPRRPRRRSVAARASPAKRDEAREQRRMELIGQAVLEGEDDDRIVERVEAELAAEDKAFGRSGDIRVDSPAASPTKSTARRSPNKAASSSPSKAAPPSKVVTPRKGRSSIQQRLKQESSPTSSDIVVRTSNWNAPGLPSPSASSESTLSPSPYRHQRMVSGPVAARVPVSPASSPSPSPQRMQQAARSRGTGSAGPSLHPLSRSQRAGDDDPAEHDLPAARRSKASSYAAAGLGVTAAAAPPAEPYSFPPVSSAPLNVPLFAGPADSRQFSLGKWELRKPSTAVSSRREALALHEEETAAATSTDPSGWFDPNAAVAPCELAPLSLDPHEFLIEAGLDGSDALTDYGTVASSSSLWDYPTSSYHGYDGASETASSSCYESARSGGGFGPGQRMPPGLFRAPSSSSAAFPTAAERCAGAVAGPGPDDLFHFGEVDLFAQPVAPVLPALASSSSSSAMRTVSSIFGPPPGVRSAVQSVPEMDELGAQGEAAVGLGISFAG</sequence>
<feature type="compositionally biased region" description="Basic residues" evidence="4">
    <location>
        <begin position="354"/>
        <end position="363"/>
    </location>
</feature>
<protein>
    <recommendedName>
        <fullName evidence="5">HMG box domain-containing protein</fullName>
    </recommendedName>
</protein>
<feature type="compositionally biased region" description="Low complexity" evidence="4">
    <location>
        <begin position="588"/>
        <end position="603"/>
    </location>
</feature>
<evidence type="ECO:0000313" key="6">
    <source>
        <dbReference type="EMBL" id="GJN91858.1"/>
    </source>
</evidence>
<feature type="region of interest" description="Disordered" evidence="4">
    <location>
        <begin position="558"/>
        <end position="727"/>
    </location>
</feature>
<organism evidence="6 7">
    <name type="scientific">Rhodotorula paludigena</name>
    <dbReference type="NCBI Taxonomy" id="86838"/>
    <lineage>
        <taxon>Eukaryota</taxon>
        <taxon>Fungi</taxon>
        <taxon>Dikarya</taxon>
        <taxon>Basidiomycota</taxon>
        <taxon>Pucciniomycotina</taxon>
        <taxon>Microbotryomycetes</taxon>
        <taxon>Sporidiobolales</taxon>
        <taxon>Sporidiobolaceae</taxon>
        <taxon>Rhodotorula</taxon>
    </lineage>
</organism>
<evidence type="ECO:0000259" key="5">
    <source>
        <dbReference type="PROSITE" id="PS50118"/>
    </source>
</evidence>
<evidence type="ECO:0000256" key="4">
    <source>
        <dbReference type="SAM" id="MobiDB-lite"/>
    </source>
</evidence>
<dbReference type="SMART" id="SM00398">
    <property type="entry name" value="HMG"/>
    <property type="match status" value="1"/>
</dbReference>
<keyword evidence="7" id="KW-1185">Reference proteome</keyword>
<dbReference type="PROSITE" id="PS50118">
    <property type="entry name" value="HMG_BOX_2"/>
    <property type="match status" value="1"/>
</dbReference>
<feature type="compositionally biased region" description="Polar residues" evidence="4">
    <location>
        <begin position="612"/>
        <end position="637"/>
    </location>
</feature>
<feature type="compositionally biased region" description="Basic and acidic residues" evidence="4">
    <location>
        <begin position="558"/>
        <end position="571"/>
    </location>
</feature>
<dbReference type="InterPro" id="IPR051356">
    <property type="entry name" value="SOX/SOX-like_TF"/>
</dbReference>
<feature type="compositionally biased region" description="Acidic residues" evidence="4">
    <location>
        <begin position="486"/>
        <end position="503"/>
    </location>
</feature>
<dbReference type="PANTHER" id="PTHR45789">
    <property type="entry name" value="FI18025P1"/>
    <property type="match status" value="1"/>
</dbReference>
<dbReference type="PANTHER" id="PTHR45789:SF2">
    <property type="entry name" value="FI18025P1"/>
    <property type="match status" value="1"/>
</dbReference>
<feature type="region of interest" description="Disordered" evidence="4">
    <location>
        <begin position="1"/>
        <end position="68"/>
    </location>
</feature>
<keyword evidence="2 3" id="KW-0539">Nucleus</keyword>
<evidence type="ECO:0000256" key="3">
    <source>
        <dbReference type="PROSITE-ProRule" id="PRU00267"/>
    </source>
</evidence>
<feature type="region of interest" description="Disordered" evidence="4">
    <location>
        <begin position="474"/>
        <end position="529"/>
    </location>
</feature>
<reference evidence="6 7" key="1">
    <citation type="submission" date="2021-12" db="EMBL/GenBank/DDBJ databases">
        <title>High titer production of polyol ester of fatty acids by Rhodotorula paludigena BS15 towards product separation-free biomass refinery.</title>
        <authorList>
            <person name="Mano J."/>
            <person name="Ono H."/>
            <person name="Tanaka T."/>
            <person name="Naito K."/>
            <person name="Sushida H."/>
            <person name="Ike M."/>
            <person name="Tokuyasu K."/>
            <person name="Kitaoka M."/>
        </authorList>
    </citation>
    <scope>NUCLEOTIDE SEQUENCE [LARGE SCALE GENOMIC DNA]</scope>
    <source>
        <strain evidence="6 7">BS15</strain>
    </source>
</reference>
<feature type="compositionally biased region" description="Low complexity" evidence="4">
    <location>
        <begin position="303"/>
        <end position="321"/>
    </location>
</feature>
<dbReference type="EMBL" id="BQKY01000009">
    <property type="protein sequence ID" value="GJN91858.1"/>
    <property type="molecule type" value="Genomic_DNA"/>
</dbReference>
<dbReference type="InterPro" id="IPR009071">
    <property type="entry name" value="HMG_box_dom"/>
</dbReference>
<dbReference type="CDD" id="cd01389">
    <property type="entry name" value="HMG-box_ROX1-like"/>
    <property type="match status" value="1"/>
</dbReference>
<feature type="region of interest" description="Disordered" evidence="4">
    <location>
        <begin position="115"/>
        <end position="321"/>
    </location>
</feature>
<evidence type="ECO:0000313" key="7">
    <source>
        <dbReference type="Proteomes" id="UP001342314"/>
    </source>
</evidence>